<dbReference type="EMBL" id="BJVS01000003">
    <property type="protein sequence ID" value="GEL53574.1"/>
    <property type="molecule type" value="Genomic_DNA"/>
</dbReference>
<reference evidence="1 2" key="1">
    <citation type="submission" date="2019-07" db="EMBL/GenBank/DDBJ databases">
        <title>Whole genome shotgun sequence of Asaia bogorensis NBRC 16594.</title>
        <authorList>
            <person name="Hosoyama A."/>
            <person name="Uohara A."/>
            <person name="Ohji S."/>
            <person name="Ichikawa N."/>
        </authorList>
    </citation>
    <scope>NUCLEOTIDE SEQUENCE [LARGE SCALE GENOMIC DNA]</scope>
    <source>
        <strain evidence="1 2">NBRC 16594</strain>
    </source>
</reference>
<proteinExistence type="predicted"/>
<comment type="caution">
    <text evidence="1">The sequence shown here is derived from an EMBL/GenBank/DDBJ whole genome shotgun (WGS) entry which is preliminary data.</text>
</comment>
<dbReference type="KEGG" id="abg:Asbog_00928"/>
<dbReference type="RefSeq" id="WP_062164243.1">
    <property type="nucleotide sequence ID" value="NZ_AP014690.1"/>
</dbReference>
<sequence>MNVDYPSYLLRVILRRAVAGTAGRAALWPVIAAALCLLTPDACLGQRATDGGALPASDMTPLTPGEGREAIGQSVETIRVTAQGMVPLSQRYRRLERIFRRFNSFPEADRAGLTLHLQAVLQPGDRAARTTGMMMKLGERVIHLFPGPPLGTDDEIVVPHEAALWEADPAIYARLKPGERLNVGFFFTVTPADRQHFTRRQALKWLAQLDGCVEDEGGFLVALLLPDTHRLGVDVAPGSRFIVREGGVERLLVDNQGSTPYPYVFRPQDFGKDAAFSATRPLSRVVMTLPFALRGDLTAK</sequence>
<keyword evidence="2" id="KW-1185">Reference proteome</keyword>
<evidence type="ECO:0000313" key="1">
    <source>
        <dbReference type="EMBL" id="GEL53574.1"/>
    </source>
</evidence>
<gene>
    <name evidence="1" type="ORF">ABO01nite_15810</name>
</gene>
<protein>
    <submittedName>
        <fullName evidence="1">Uncharacterized protein</fullName>
    </submittedName>
</protein>
<dbReference type="GeneID" id="78226000"/>
<accession>A0AAN4R2F8</accession>
<dbReference type="Proteomes" id="UP000321287">
    <property type="component" value="Unassembled WGS sequence"/>
</dbReference>
<organism evidence="1 2">
    <name type="scientific">Asaia bogorensis NBRC 16594</name>
    <dbReference type="NCBI Taxonomy" id="1231624"/>
    <lineage>
        <taxon>Bacteria</taxon>
        <taxon>Pseudomonadati</taxon>
        <taxon>Pseudomonadota</taxon>
        <taxon>Alphaproteobacteria</taxon>
        <taxon>Acetobacterales</taxon>
        <taxon>Acetobacteraceae</taxon>
        <taxon>Asaia</taxon>
    </lineage>
</organism>
<evidence type="ECO:0000313" key="2">
    <source>
        <dbReference type="Proteomes" id="UP000321287"/>
    </source>
</evidence>
<name>A0AAN4R2F8_9PROT</name>
<dbReference type="AlphaFoldDB" id="A0AAN4R2F8"/>